<keyword evidence="2" id="KW-0812">Transmembrane</keyword>
<dbReference type="Proteomes" id="UP000242415">
    <property type="component" value="Unassembled WGS sequence"/>
</dbReference>
<dbReference type="OrthoDB" id="3482556at2"/>
<dbReference type="EMBL" id="FNPH01000004">
    <property type="protein sequence ID" value="SDY90305.1"/>
    <property type="molecule type" value="Genomic_DNA"/>
</dbReference>
<dbReference type="Pfam" id="PF19545">
    <property type="entry name" value="DUF6069"/>
    <property type="match status" value="1"/>
</dbReference>
<keyword evidence="2" id="KW-0472">Membrane</keyword>
<evidence type="ECO:0000313" key="3">
    <source>
        <dbReference type="EMBL" id="SDY90305.1"/>
    </source>
</evidence>
<evidence type="ECO:0000256" key="2">
    <source>
        <dbReference type="SAM" id="Phobius"/>
    </source>
</evidence>
<evidence type="ECO:0000313" key="4">
    <source>
        <dbReference type="Proteomes" id="UP000242415"/>
    </source>
</evidence>
<organism evidence="3 4">
    <name type="scientific">Micromonospora pattaloongensis</name>
    <dbReference type="NCBI Taxonomy" id="405436"/>
    <lineage>
        <taxon>Bacteria</taxon>
        <taxon>Bacillati</taxon>
        <taxon>Actinomycetota</taxon>
        <taxon>Actinomycetes</taxon>
        <taxon>Micromonosporales</taxon>
        <taxon>Micromonosporaceae</taxon>
        <taxon>Micromonospora</taxon>
    </lineage>
</organism>
<dbReference type="InterPro" id="IPR045713">
    <property type="entry name" value="DUF6069"/>
</dbReference>
<feature type="transmembrane region" description="Helical" evidence="2">
    <location>
        <begin position="40"/>
        <end position="61"/>
    </location>
</feature>
<feature type="compositionally biased region" description="Polar residues" evidence="1">
    <location>
        <begin position="7"/>
        <end position="19"/>
    </location>
</feature>
<sequence length="166" mass="17658">MSEKQQEPISPEQNLSQEQSLHREQPPSTPRRGVRVRNRAIVVLAGVVAATLVWVIAVPVLGADVSVPKQYGSDEKTDLTVGAVIFAALFAGLAGWALLAVLETFAKRRAALIWTIIAVVVFLVTLPWQMPGFSGANITVLALLHTTVAAVLIAGLPRAATVGQPH</sequence>
<name>A0A1H3NPG3_9ACTN</name>
<gene>
    <name evidence="3" type="ORF">SAMN05444365_10474</name>
</gene>
<keyword evidence="4" id="KW-1185">Reference proteome</keyword>
<evidence type="ECO:0000256" key="1">
    <source>
        <dbReference type="SAM" id="MobiDB-lite"/>
    </source>
</evidence>
<protein>
    <submittedName>
        <fullName evidence="3">Uncharacterized protein</fullName>
    </submittedName>
</protein>
<dbReference type="AlphaFoldDB" id="A0A1H3NPG3"/>
<proteinExistence type="predicted"/>
<feature type="transmembrane region" description="Helical" evidence="2">
    <location>
        <begin position="81"/>
        <end position="102"/>
    </location>
</feature>
<dbReference type="RefSeq" id="WP_091555999.1">
    <property type="nucleotide sequence ID" value="NZ_FNPH01000004.1"/>
</dbReference>
<feature type="region of interest" description="Disordered" evidence="1">
    <location>
        <begin position="1"/>
        <end position="32"/>
    </location>
</feature>
<feature type="transmembrane region" description="Helical" evidence="2">
    <location>
        <begin position="136"/>
        <end position="156"/>
    </location>
</feature>
<accession>A0A1H3NPG3</accession>
<reference evidence="4" key="1">
    <citation type="submission" date="2016-10" db="EMBL/GenBank/DDBJ databases">
        <authorList>
            <person name="Varghese N."/>
            <person name="Submissions S."/>
        </authorList>
    </citation>
    <scope>NUCLEOTIDE SEQUENCE [LARGE SCALE GENOMIC DNA]</scope>
    <source>
        <strain evidence="4">DSM 45245</strain>
    </source>
</reference>
<feature type="transmembrane region" description="Helical" evidence="2">
    <location>
        <begin position="111"/>
        <end position="130"/>
    </location>
</feature>
<keyword evidence="2" id="KW-1133">Transmembrane helix</keyword>